<comment type="caution">
    <text evidence="2">The sequence shown here is derived from an EMBL/GenBank/DDBJ whole genome shotgun (WGS) entry which is preliminary data.</text>
</comment>
<name>A0AA86TC66_9EUKA</name>
<gene>
    <name evidence="2" type="ORF">HINF_LOCUS1440</name>
    <name evidence="3" type="ORF">HINF_LOCUS64244</name>
</gene>
<evidence type="ECO:0000256" key="1">
    <source>
        <dbReference type="SAM" id="Phobius"/>
    </source>
</evidence>
<dbReference type="Proteomes" id="UP001642409">
    <property type="component" value="Unassembled WGS sequence"/>
</dbReference>
<feature type="transmembrane region" description="Helical" evidence="1">
    <location>
        <begin position="160"/>
        <end position="177"/>
    </location>
</feature>
<evidence type="ECO:0000313" key="2">
    <source>
        <dbReference type="EMBL" id="CAI9913795.1"/>
    </source>
</evidence>
<keyword evidence="4" id="KW-1185">Reference proteome</keyword>
<proteinExistence type="predicted"/>
<keyword evidence="1" id="KW-0812">Transmembrane</keyword>
<reference evidence="3 4" key="2">
    <citation type="submission" date="2024-07" db="EMBL/GenBank/DDBJ databases">
        <authorList>
            <person name="Akdeniz Z."/>
        </authorList>
    </citation>
    <scope>NUCLEOTIDE SEQUENCE [LARGE SCALE GENOMIC DNA]</scope>
</reference>
<evidence type="ECO:0000313" key="4">
    <source>
        <dbReference type="Proteomes" id="UP001642409"/>
    </source>
</evidence>
<accession>A0AA86TC66</accession>
<feature type="transmembrane region" description="Helical" evidence="1">
    <location>
        <begin position="86"/>
        <end position="108"/>
    </location>
</feature>
<dbReference type="EMBL" id="CATOUU010000036">
    <property type="protein sequence ID" value="CAI9913795.1"/>
    <property type="molecule type" value="Genomic_DNA"/>
</dbReference>
<feature type="transmembrane region" description="Helical" evidence="1">
    <location>
        <begin position="243"/>
        <end position="268"/>
    </location>
</feature>
<feature type="transmembrane region" description="Helical" evidence="1">
    <location>
        <begin position="59"/>
        <end position="80"/>
    </location>
</feature>
<organism evidence="2">
    <name type="scientific">Hexamita inflata</name>
    <dbReference type="NCBI Taxonomy" id="28002"/>
    <lineage>
        <taxon>Eukaryota</taxon>
        <taxon>Metamonada</taxon>
        <taxon>Diplomonadida</taxon>
        <taxon>Hexamitidae</taxon>
        <taxon>Hexamitinae</taxon>
        <taxon>Hexamita</taxon>
    </lineage>
</organism>
<feature type="transmembrane region" description="Helical" evidence="1">
    <location>
        <begin position="274"/>
        <end position="294"/>
    </location>
</feature>
<keyword evidence="1" id="KW-1133">Transmembrane helix</keyword>
<feature type="transmembrane region" description="Helical" evidence="1">
    <location>
        <begin position="213"/>
        <end position="231"/>
    </location>
</feature>
<feature type="transmembrane region" description="Helical" evidence="1">
    <location>
        <begin position="184"/>
        <end position="207"/>
    </location>
</feature>
<dbReference type="EMBL" id="CAXDID020000410">
    <property type="protein sequence ID" value="CAL6088681.1"/>
    <property type="molecule type" value="Genomic_DNA"/>
</dbReference>
<dbReference type="AlphaFoldDB" id="A0AA86TC66"/>
<feature type="transmembrane region" description="Helical" evidence="1">
    <location>
        <begin position="325"/>
        <end position="343"/>
    </location>
</feature>
<evidence type="ECO:0000313" key="3">
    <source>
        <dbReference type="EMBL" id="CAL6088681.1"/>
    </source>
</evidence>
<keyword evidence="1" id="KW-0472">Membrane</keyword>
<reference evidence="2" key="1">
    <citation type="submission" date="2023-06" db="EMBL/GenBank/DDBJ databases">
        <authorList>
            <person name="Kurt Z."/>
        </authorList>
    </citation>
    <scope>NUCLEOTIDE SEQUENCE</scope>
</reference>
<feature type="transmembrane region" description="Helical" evidence="1">
    <location>
        <begin position="120"/>
        <end position="140"/>
    </location>
</feature>
<protein>
    <submittedName>
        <fullName evidence="2">Uncharacterized protein</fullName>
    </submittedName>
</protein>
<sequence length="353" mass="39416">MIKLIRIISAKTEDEVRKQLLTELIQDGELNVQNQEKLIAKYVVPFVVNKTKYLSITNFIKTIAVGMLLFATWGIITKVVKKTWRLFASIPLYVYLFLAFTVSATGLVAPKTYSKSQSDWVAITCTFTTLMVVGATFGAYNRQLEPILQKIFRLGIPRELIANFWLIVYFASIALYYKSQIIGFFAIVSLSSLTSFSLIYVPGTLFLHFKNEMLPIVVIAHSLELLIYMGLKLTNNFPEAFSVFKFGVEYYASIALGTGLLVGASPFYSHMKYTVPYALFFIVLTAGFLAVHFLGGIKVPGSVLTCFCFLTILEWFGYIGFRGGMIVGCIVSAAGLFGAARLIEKHSDFILAK</sequence>